<keyword evidence="3" id="KW-1185">Reference proteome</keyword>
<feature type="chain" id="PRO_5040829076" evidence="1">
    <location>
        <begin position="20"/>
        <end position="123"/>
    </location>
</feature>
<protein>
    <submittedName>
        <fullName evidence="2">Uncharacterized protein</fullName>
    </submittedName>
</protein>
<reference evidence="2" key="1">
    <citation type="submission" date="2022-07" db="EMBL/GenBank/DDBJ databases">
        <title>Phylogenomic reconstructions and comparative analyses of Kickxellomycotina fungi.</title>
        <authorList>
            <person name="Reynolds N.K."/>
            <person name="Stajich J.E."/>
            <person name="Barry K."/>
            <person name="Grigoriev I.V."/>
            <person name="Crous P."/>
            <person name="Smith M.E."/>
        </authorList>
    </citation>
    <scope>NUCLEOTIDE SEQUENCE</scope>
    <source>
        <strain evidence="2">NRRL 1566</strain>
    </source>
</reference>
<feature type="signal peptide" evidence="1">
    <location>
        <begin position="1"/>
        <end position="19"/>
    </location>
</feature>
<gene>
    <name evidence="2" type="ORF">IWW36_002275</name>
</gene>
<name>A0A9W8ICA5_9FUNG</name>
<proteinExistence type="predicted"/>
<accession>A0A9W8ICA5</accession>
<keyword evidence="1" id="KW-0732">Signal</keyword>
<sequence>MKSNLLMTFLLAACAAAWTFPEKVGVYSMIHKLTQFPTGSMEERIIYGKLAMFLGDWRNSAKLSSARESSQFRDALLVLLSNVNTVRSDAINDPAGVDNLEYLVGRIRQSYGDSIYYYRSPSN</sequence>
<dbReference type="AlphaFoldDB" id="A0A9W8ICA5"/>
<dbReference type="EMBL" id="JANBUW010000051">
    <property type="protein sequence ID" value="KAJ2849926.1"/>
    <property type="molecule type" value="Genomic_DNA"/>
</dbReference>
<dbReference type="Proteomes" id="UP001139887">
    <property type="component" value="Unassembled WGS sequence"/>
</dbReference>
<dbReference type="OrthoDB" id="5541310at2759"/>
<evidence type="ECO:0000313" key="2">
    <source>
        <dbReference type="EMBL" id="KAJ2849926.1"/>
    </source>
</evidence>
<evidence type="ECO:0000313" key="3">
    <source>
        <dbReference type="Proteomes" id="UP001139887"/>
    </source>
</evidence>
<evidence type="ECO:0000256" key="1">
    <source>
        <dbReference type="SAM" id="SignalP"/>
    </source>
</evidence>
<organism evidence="2 3">
    <name type="scientific">Coemansia brasiliensis</name>
    <dbReference type="NCBI Taxonomy" id="2650707"/>
    <lineage>
        <taxon>Eukaryota</taxon>
        <taxon>Fungi</taxon>
        <taxon>Fungi incertae sedis</taxon>
        <taxon>Zoopagomycota</taxon>
        <taxon>Kickxellomycotina</taxon>
        <taxon>Kickxellomycetes</taxon>
        <taxon>Kickxellales</taxon>
        <taxon>Kickxellaceae</taxon>
        <taxon>Coemansia</taxon>
    </lineage>
</organism>
<comment type="caution">
    <text evidence="2">The sequence shown here is derived from an EMBL/GenBank/DDBJ whole genome shotgun (WGS) entry which is preliminary data.</text>
</comment>